<feature type="domain" description="Lcl C-terminal" evidence="1">
    <location>
        <begin position="429"/>
        <end position="591"/>
    </location>
</feature>
<evidence type="ECO:0000313" key="2">
    <source>
        <dbReference type="EMBL" id="AWB67205.1"/>
    </source>
</evidence>
<protein>
    <recommendedName>
        <fullName evidence="1">Lcl C-terminal domain-containing protein</fullName>
    </recommendedName>
</protein>
<sequence>MSCLRLFIIDFRRLAIVGWVAILSACGGSLSGEGTTDEENTALRVIVGNDLTVAELSEITITSFVNGDNEPYTYLWQVQPAQYADTISRDDAAELTFTAPDVTVTESVTLFLAVTDAVGNVATASKKITVEPISSPPIVALTQAQTGQKKFSVESGIGFSLSANWIDAEDQTAVSVARLRLEQISGSPIDNVPAGGIRRDFIASNLTPTVTELIANNEFINLSTQTVTLRFTLEVTDTSTITVTDQVEVDILPAVVSLPNVSAGSDIVTYEGQTVTLNGTANTSNLQWRQAAGTVPVAIINNTSPVARFTAPAVSEDTQFQFTLRATNSNGFRDDTVGVLVRPISTFDGFNDTGINTCASATSNLTPLPSPPATPSCASLSYPGQDAEVGRDPTSLSQSIAKRGSGELGFDFTKLDANGDEINNGTHTCIRDNVTELIWEVKTTTGYRSYNSTFSWRNTDTATSGNSEGLANGGSCTTEVGVLTSCDTEAYVTAINTVGLCGANDWRLPTMQELTSIFNFGRLGDRFARDVDGSELWPEHASDSVLYWTSQPSAFGIGTTDTAPNAWMIDSVTGNDFARLKSTPGRIILVRGAPESAE</sequence>
<keyword evidence="3" id="KW-1185">Reference proteome</keyword>
<dbReference type="InterPro" id="IPR011460">
    <property type="entry name" value="Lcl_C"/>
</dbReference>
<dbReference type="KEGG" id="cate:C2869_12500"/>
<dbReference type="Pfam" id="PF07603">
    <property type="entry name" value="Lcl_C"/>
    <property type="match status" value="1"/>
</dbReference>
<dbReference type="PROSITE" id="PS51257">
    <property type="entry name" value="PROKAR_LIPOPROTEIN"/>
    <property type="match status" value="1"/>
</dbReference>
<evidence type="ECO:0000259" key="1">
    <source>
        <dbReference type="Pfam" id="PF07603"/>
    </source>
</evidence>
<dbReference type="OrthoDB" id="9815730at2"/>
<dbReference type="Gene3D" id="2.60.40.10">
    <property type="entry name" value="Immunoglobulins"/>
    <property type="match status" value="2"/>
</dbReference>
<reference evidence="2 3" key="1">
    <citation type="submission" date="2018-01" db="EMBL/GenBank/DDBJ databases">
        <title>Genome sequence of a Cantenovulum-like bacteria.</title>
        <authorList>
            <person name="Tan W.R."/>
            <person name="Lau N.-S."/>
            <person name="Go F."/>
            <person name="Amirul A.-A.A."/>
        </authorList>
    </citation>
    <scope>NUCLEOTIDE SEQUENCE [LARGE SCALE GENOMIC DNA]</scope>
    <source>
        <strain evidence="2 3">CCB-QB4</strain>
    </source>
</reference>
<organism evidence="2 3">
    <name type="scientific">Saccharobesus litoralis</name>
    <dbReference type="NCBI Taxonomy" id="2172099"/>
    <lineage>
        <taxon>Bacteria</taxon>
        <taxon>Pseudomonadati</taxon>
        <taxon>Pseudomonadota</taxon>
        <taxon>Gammaproteobacteria</taxon>
        <taxon>Alteromonadales</taxon>
        <taxon>Alteromonadaceae</taxon>
        <taxon>Saccharobesus</taxon>
    </lineage>
</organism>
<dbReference type="EMBL" id="CP026604">
    <property type="protein sequence ID" value="AWB67205.1"/>
    <property type="molecule type" value="Genomic_DNA"/>
</dbReference>
<evidence type="ECO:0000313" key="3">
    <source>
        <dbReference type="Proteomes" id="UP000244441"/>
    </source>
</evidence>
<gene>
    <name evidence="2" type="ORF">C2869_12500</name>
</gene>
<proteinExistence type="predicted"/>
<dbReference type="Proteomes" id="UP000244441">
    <property type="component" value="Chromosome"/>
</dbReference>
<dbReference type="InterPro" id="IPR013783">
    <property type="entry name" value="Ig-like_fold"/>
</dbReference>
<dbReference type="AlphaFoldDB" id="A0A2S0VSL3"/>
<accession>A0A2S0VSL3</accession>
<name>A0A2S0VSL3_9ALTE</name>
<dbReference type="RefSeq" id="WP_108603252.1">
    <property type="nucleotide sequence ID" value="NZ_CP026604.1"/>
</dbReference>